<dbReference type="InterPro" id="IPR011009">
    <property type="entry name" value="Kinase-like_dom_sf"/>
</dbReference>
<keyword evidence="2" id="KW-1185">Reference proteome</keyword>
<dbReference type="SMART" id="SM00220">
    <property type="entry name" value="S_TKc"/>
    <property type="match status" value="1"/>
</dbReference>
<dbReference type="GO" id="GO:0004672">
    <property type="term" value="F:protein kinase activity"/>
    <property type="evidence" value="ECO:0007669"/>
    <property type="project" value="InterPro"/>
</dbReference>
<dbReference type="Proteomes" id="UP000515151">
    <property type="component" value="Chromosome 3"/>
</dbReference>
<dbReference type="SUPFAM" id="SSF56112">
    <property type="entry name" value="Protein kinase-like (PK-like)"/>
    <property type="match status" value="1"/>
</dbReference>
<dbReference type="PANTHER" id="PTHR45631:SF206">
    <property type="entry name" value="PROTEIN KINASE DOMAIN-CONTAINING PROTEIN"/>
    <property type="match status" value="1"/>
</dbReference>
<feature type="domain" description="Protein kinase" evidence="1">
    <location>
        <begin position="1"/>
        <end position="176"/>
    </location>
</feature>
<dbReference type="AlphaFoldDB" id="A0A6P8D5M1"/>
<gene>
    <name evidence="3" type="primary">LOC116200115</name>
</gene>
<dbReference type="GeneID" id="116200115"/>
<dbReference type="InterPro" id="IPR000719">
    <property type="entry name" value="Prot_kinase_dom"/>
</dbReference>
<dbReference type="GO" id="GO:0005524">
    <property type="term" value="F:ATP binding"/>
    <property type="evidence" value="ECO:0007669"/>
    <property type="project" value="InterPro"/>
</dbReference>
<reference evidence="2" key="1">
    <citation type="journal article" date="2020" name="Plant Biotechnol. J.">
        <title>The pomegranate (Punica granatum L.) draft genome dissects genetic divergence between soft- and hard-seeded cultivars.</title>
        <authorList>
            <person name="Luo X."/>
            <person name="Li H."/>
            <person name="Wu Z."/>
            <person name="Yao W."/>
            <person name="Zhao P."/>
            <person name="Cao D."/>
            <person name="Yu H."/>
            <person name="Li K."/>
            <person name="Poudel K."/>
            <person name="Zhao D."/>
            <person name="Zhang F."/>
            <person name="Xia X."/>
            <person name="Chen L."/>
            <person name="Wang Q."/>
            <person name="Jing D."/>
            <person name="Cao S."/>
        </authorList>
    </citation>
    <scope>NUCLEOTIDE SEQUENCE [LARGE SCALE GENOMIC DNA]</scope>
    <source>
        <strain evidence="2">cv. Tunisia</strain>
    </source>
</reference>
<dbReference type="PANTHER" id="PTHR45631">
    <property type="entry name" value="OS07G0107800 PROTEIN-RELATED"/>
    <property type="match status" value="1"/>
</dbReference>
<dbReference type="Gene3D" id="1.10.510.10">
    <property type="entry name" value="Transferase(Phosphotransferase) domain 1"/>
    <property type="match status" value="1"/>
</dbReference>
<organism evidence="2 3">
    <name type="scientific">Punica granatum</name>
    <name type="common">Pomegranate</name>
    <dbReference type="NCBI Taxonomy" id="22663"/>
    <lineage>
        <taxon>Eukaryota</taxon>
        <taxon>Viridiplantae</taxon>
        <taxon>Streptophyta</taxon>
        <taxon>Embryophyta</taxon>
        <taxon>Tracheophyta</taxon>
        <taxon>Spermatophyta</taxon>
        <taxon>Magnoliopsida</taxon>
        <taxon>eudicotyledons</taxon>
        <taxon>Gunneridae</taxon>
        <taxon>Pentapetalae</taxon>
        <taxon>rosids</taxon>
        <taxon>malvids</taxon>
        <taxon>Myrtales</taxon>
        <taxon>Lythraceae</taxon>
        <taxon>Punica</taxon>
    </lineage>
</organism>
<dbReference type="RefSeq" id="XP_031386688.1">
    <property type="nucleotide sequence ID" value="XM_031530828.1"/>
</dbReference>
<accession>A0A6P8D5M1</accession>
<reference evidence="3" key="2">
    <citation type="submission" date="2025-08" db="UniProtKB">
        <authorList>
            <consortium name="RefSeq"/>
        </authorList>
    </citation>
    <scope>IDENTIFICATION</scope>
    <source>
        <tissue evidence="3">Leaf</tissue>
    </source>
</reference>
<dbReference type="Pfam" id="PF00069">
    <property type="entry name" value="Pkinase"/>
    <property type="match status" value="1"/>
</dbReference>
<evidence type="ECO:0000313" key="2">
    <source>
        <dbReference type="Proteomes" id="UP000515151"/>
    </source>
</evidence>
<dbReference type="PROSITE" id="PS00108">
    <property type="entry name" value="PROTEIN_KINASE_ST"/>
    <property type="match status" value="1"/>
</dbReference>
<dbReference type="OrthoDB" id="2013020at2759"/>
<dbReference type="InterPro" id="IPR008271">
    <property type="entry name" value="Ser/Thr_kinase_AS"/>
</dbReference>
<dbReference type="PROSITE" id="PS50011">
    <property type="entry name" value="PROTEIN_KINASE_DOM"/>
    <property type="match status" value="1"/>
</dbReference>
<proteinExistence type="predicted"/>
<evidence type="ECO:0000313" key="3">
    <source>
        <dbReference type="RefSeq" id="XP_031386688.1"/>
    </source>
</evidence>
<name>A0A6P8D5M1_PUNGR</name>
<sequence length="206" mass="22800">MVNFLLGVLGLDYLHNGCKPPIIHRDLKHPNILLNEKMQAKIADFGLSRAFASESNSYISTRPAGTPGYLDPEFQICGNFSRRSDVYSFGVILLELITGQPAIMRVPEGIILIIQWVTLFIEAGDIQSSIDPRLDGKLESNSAWKLVETAMECVRAAAIQRPDISQVLLELKECWAMETTAFGRRLGDSFEMTPAVLDSDSSPSAR</sequence>
<evidence type="ECO:0000259" key="1">
    <source>
        <dbReference type="PROSITE" id="PS50011"/>
    </source>
</evidence>
<protein>
    <submittedName>
        <fullName evidence="3">LRR receptor-like serine/threonine-protein kinase IOS1</fullName>
    </submittedName>
</protein>